<dbReference type="SUPFAM" id="SSF53649">
    <property type="entry name" value="Alkaline phosphatase-like"/>
    <property type="match status" value="1"/>
</dbReference>
<dbReference type="Pfam" id="PF01663">
    <property type="entry name" value="Phosphodiest"/>
    <property type="match status" value="1"/>
</dbReference>
<name>A0A1M7BSQ8_9BACT</name>
<dbReference type="InterPro" id="IPR002591">
    <property type="entry name" value="Phosphodiest/P_Trfase"/>
</dbReference>
<dbReference type="AlphaFoldDB" id="A0A1M7BSQ8"/>
<dbReference type="PROSITE" id="PS51257">
    <property type="entry name" value="PROKAR_LIPOPROTEIN"/>
    <property type="match status" value="1"/>
</dbReference>
<dbReference type="GO" id="GO:0005975">
    <property type="term" value="P:carbohydrate metabolic process"/>
    <property type="evidence" value="ECO:0007669"/>
    <property type="project" value="UniProtKB-ARBA"/>
</dbReference>
<gene>
    <name evidence="1" type="ORF">SAMN05444266_10447</name>
</gene>
<dbReference type="Proteomes" id="UP000184420">
    <property type="component" value="Unassembled WGS sequence"/>
</dbReference>
<sequence>MQKLATNYIKYGLAGILAVVMGMTACTRETVAPVRYDTDTSAQLIGSPSLKERKVLLIGIDGAVARLVDTYKPPVIAGLLPKSVYTFSGMNDTINTAGSTWSSLMTGFPVQSHKVVDSTLIPRSVEGSHDPIKYYNSFLYYIKEDDNRAKITSISQWADLNYFTMNVADKIVNVDPAKGDKGVADEAIKELSAADPNIVIVNFNGPAVTGKKTGFMDNAEYRQSIMDVDARIGEVIKALQARKDSAKEEWLVVIQNTTGGYLNMMGGASHYERDNMTIYYSPVITPGRVDGPGYHASAIRYTGGAGNYIRAENNDGGIYNLGDKEMTIEAKVRFNKGPRGNYTYSYPPFLSKIDSLDGTIAGWGFYRDGTSIAFAYQDGKNANEVRPGVGISDGNWHTITATLKHTYDATNGHTYTASAYIDGTAKGTTTIKKGEAKIESQAPLIIGYRPVIYNDNNEIDMYLIDLHIYNTVLSDAAILANAKIYGVDPASPYAANVIGNWSGNEESGNVLYDKSSSRQNFTVVGKYRWDAMNVLMGTTPGPNNLDVAASILDWIGITLPATTKPPGVSWIKVIGAK</sequence>
<dbReference type="SUPFAM" id="SSF49899">
    <property type="entry name" value="Concanavalin A-like lectins/glucanases"/>
    <property type="match status" value="1"/>
</dbReference>
<evidence type="ECO:0000313" key="2">
    <source>
        <dbReference type="Proteomes" id="UP000184420"/>
    </source>
</evidence>
<dbReference type="InterPro" id="IPR017850">
    <property type="entry name" value="Alkaline_phosphatase_core_sf"/>
</dbReference>
<dbReference type="Gene3D" id="3.40.720.10">
    <property type="entry name" value="Alkaline Phosphatase, subunit A"/>
    <property type="match status" value="1"/>
</dbReference>
<dbReference type="GO" id="GO:0004553">
    <property type="term" value="F:hydrolase activity, hydrolyzing O-glycosyl compounds"/>
    <property type="evidence" value="ECO:0007669"/>
    <property type="project" value="UniProtKB-ARBA"/>
</dbReference>
<dbReference type="Gene3D" id="2.60.120.200">
    <property type="match status" value="1"/>
</dbReference>
<dbReference type="EMBL" id="FRBL01000004">
    <property type="protein sequence ID" value="SHL58052.1"/>
    <property type="molecule type" value="Genomic_DNA"/>
</dbReference>
<protein>
    <submittedName>
        <fullName evidence="1">Uncharacterized protein</fullName>
    </submittedName>
</protein>
<keyword evidence="2" id="KW-1185">Reference proteome</keyword>
<reference evidence="1 2" key="1">
    <citation type="submission" date="2016-11" db="EMBL/GenBank/DDBJ databases">
        <authorList>
            <person name="Jaros S."/>
            <person name="Januszkiewicz K."/>
            <person name="Wedrychowicz H."/>
        </authorList>
    </citation>
    <scope>NUCLEOTIDE SEQUENCE [LARGE SCALE GENOMIC DNA]</scope>
    <source>
        <strain evidence="1 2">DSM 27406</strain>
    </source>
</reference>
<dbReference type="STRING" id="1419482.SAMN05444266_10447"/>
<evidence type="ECO:0000313" key="1">
    <source>
        <dbReference type="EMBL" id="SHL58052.1"/>
    </source>
</evidence>
<dbReference type="InterPro" id="IPR013320">
    <property type="entry name" value="ConA-like_dom_sf"/>
</dbReference>
<accession>A0A1M7BSQ8</accession>
<organism evidence="1 2">
    <name type="scientific">Chitinophaga jiangningensis</name>
    <dbReference type="NCBI Taxonomy" id="1419482"/>
    <lineage>
        <taxon>Bacteria</taxon>
        <taxon>Pseudomonadati</taxon>
        <taxon>Bacteroidota</taxon>
        <taxon>Chitinophagia</taxon>
        <taxon>Chitinophagales</taxon>
        <taxon>Chitinophagaceae</taxon>
        <taxon>Chitinophaga</taxon>
    </lineage>
</organism>
<dbReference type="RefSeq" id="WP_178372117.1">
    <property type="nucleotide sequence ID" value="NZ_FRBL01000004.1"/>
</dbReference>
<proteinExistence type="predicted"/>